<dbReference type="PRINTS" id="PR01435">
    <property type="entry name" value="NPOXDRDTASE5"/>
</dbReference>
<feature type="transmembrane region" description="Helical" evidence="7">
    <location>
        <begin position="336"/>
        <end position="354"/>
    </location>
</feature>
<dbReference type="NCBIfam" id="TIGR01974">
    <property type="entry name" value="NDH_I_L"/>
    <property type="match status" value="1"/>
</dbReference>
<protein>
    <submittedName>
        <fullName evidence="10">NADH:ubiquinone oxidoreductase subunit L</fullName>
    </submittedName>
</protein>
<accession>A0A0K2SPA5</accession>
<feature type="domain" description="NADH-Ubiquinone oxidoreductase (complex I) chain 5 N-terminal" evidence="9">
    <location>
        <begin position="71"/>
        <end position="121"/>
    </location>
</feature>
<dbReference type="GO" id="GO:0008137">
    <property type="term" value="F:NADH dehydrogenase (ubiquinone) activity"/>
    <property type="evidence" value="ECO:0007669"/>
    <property type="project" value="InterPro"/>
</dbReference>
<feature type="transmembrane region" description="Helical" evidence="7">
    <location>
        <begin position="375"/>
        <end position="394"/>
    </location>
</feature>
<feature type="transmembrane region" description="Helical" evidence="7">
    <location>
        <begin position="144"/>
        <end position="162"/>
    </location>
</feature>
<dbReference type="GO" id="GO:0003954">
    <property type="term" value="F:NADH dehydrogenase activity"/>
    <property type="evidence" value="ECO:0007669"/>
    <property type="project" value="TreeGrafter"/>
</dbReference>
<proteinExistence type="inferred from homology"/>
<sequence>MVSSPFLPWIVGLPLLGAVVNALGRNRLSRRAVAWIGCASVALAFAAAGAALLQLRSLGGEEALGFRLWRWASLGQASVELGLLGDPLSLWFALVVTGVGLLIHVYSVGYMADDDSFGRYFAELNYFVFAMSLLVLSSGLVSLLIGWANVGLSSYLLIGFWHRREAAARAATKAFLINQAGEVAMLLALYWTVAAVGQLQYQELFAHLGGVPQATLTGISLLLFVAAAAKSAQLPLHTWLPDAMQGPTPVSALIHAATMVTAGVFLVARMWPLFLGSGTALQVVAWVGALTALFGAGVAVGQWDIKKVLAYSTMSQLGYMMLAAGVGAFTASLFHFFTHAFFKALLFLAAGVVIHHLDGEQDLRRMGGLGRSMPLTYWSFLFGVAALSGLPPFAGFFSKDEILAATLQAGEPVLWGMGLAAAALTAYYSFRLFALVFAGPGTPRTARGAHGTAGAHGGSHGEGPRAMLIPVAILAVAALVVGWLGIPTLTAVPAHFLEPVFHGRALEPEADWLTMGLSLVLALAGMLLAVRRYGRARAAFPAATAGRARLLENGFELDRLFRVLVVEPGIALAQAVGLADARGVDGAVNGLAWATGRAGERVRLLHGGQVRRYALTLVSGAALLLVYYLWIL</sequence>
<evidence type="ECO:0000259" key="8">
    <source>
        <dbReference type="Pfam" id="PF00361"/>
    </source>
</evidence>
<keyword evidence="11" id="KW-1185">Reference proteome</keyword>
<feature type="transmembrane region" description="Helical" evidence="7">
    <location>
        <begin position="88"/>
        <end position="108"/>
    </location>
</feature>
<evidence type="ECO:0000256" key="5">
    <source>
        <dbReference type="ARBA" id="ARBA00023136"/>
    </source>
</evidence>
<feature type="domain" description="NADH:quinone oxidoreductase/Mrp antiporter transmembrane" evidence="8">
    <location>
        <begin position="138"/>
        <end position="425"/>
    </location>
</feature>
<evidence type="ECO:0000313" key="10">
    <source>
        <dbReference type="EMBL" id="BAS28936.1"/>
    </source>
</evidence>
<dbReference type="EMBL" id="AP014924">
    <property type="protein sequence ID" value="BAS28936.1"/>
    <property type="molecule type" value="Genomic_DNA"/>
</dbReference>
<dbReference type="OrthoDB" id="9807568at2"/>
<evidence type="ECO:0000256" key="2">
    <source>
        <dbReference type="ARBA" id="ARBA00008483"/>
    </source>
</evidence>
<dbReference type="PATRIC" id="fig|1555112.3.peg.3154"/>
<feature type="transmembrane region" description="Helical" evidence="7">
    <location>
        <begin position="414"/>
        <end position="438"/>
    </location>
</feature>
<feature type="transmembrane region" description="Helical" evidence="7">
    <location>
        <begin position="205"/>
        <end position="229"/>
    </location>
</feature>
<dbReference type="Pfam" id="PF00361">
    <property type="entry name" value="Proton_antipo_M"/>
    <property type="match status" value="1"/>
</dbReference>
<dbReference type="KEGG" id="lpil:LIP_3108"/>
<evidence type="ECO:0000256" key="6">
    <source>
        <dbReference type="RuleBase" id="RU000320"/>
    </source>
</evidence>
<reference evidence="11" key="2">
    <citation type="journal article" date="2016" name="Int. J. Syst. Evol. Microbiol.">
        <title>Complete genome sequence and cell structure of Limnochorda pilosa, a Gram-negative spore-former within the phylum Firmicutes.</title>
        <authorList>
            <person name="Watanabe M."/>
            <person name="Kojima H."/>
            <person name="Fukui M."/>
        </authorList>
    </citation>
    <scope>NUCLEOTIDE SEQUENCE [LARGE SCALE GENOMIC DNA]</scope>
    <source>
        <strain evidence="11">HC45</strain>
    </source>
</reference>
<dbReference type="InterPro" id="IPR001516">
    <property type="entry name" value="Proton_antipo_N"/>
</dbReference>
<gene>
    <name evidence="10" type="ORF">LIP_3108</name>
</gene>
<dbReference type="AlphaFoldDB" id="A0A0K2SPA5"/>
<evidence type="ECO:0000256" key="3">
    <source>
        <dbReference type="ARBA" id="ARBA00022692"/>
    </source>
</evidence>
<evidence type="ECO:0000256" key="7">
    <source>
        <dbReference type="SAM" id="Phobius"/>
    </source>
</evidence>
<feature type="transmembrane region" description="Helical" evidence="7">
    <location>
        <begin position="613"/>
        <end position="631"/>
    </location>
</feature>
<evidence type="ECO:0000259" key="9">
    <source>
        <dbReference type="Pfam" id="PF00662"/>
    </source>
</evidence>
<keyword evidence="5 7" id="KW-0472">Membrane</keyword>
<dbReference type="Gene3D" id="1.20.5.2700">
    <property type="match status" value="1"/>
</dbReference>
<dbReference type="NCBIfam" id="NF005141">
    <property type="entry name" value="PRK06590.1"/>
    <property type="match status" value="1"/>
</dbReference>
<dbReference type="GO" id="GO:0012505">
    <property type="term" value="C:endomembrane system"/>
    <property type="evidence" value="ECO:0007669"/>
    <property type="project" value="UniProtKB-SubCell"/>
</dbReference>
<organism evidence="10 11">
    <name type="scientific">Limnochorda pilosa</name>
    <dbReference type="NCBI Taxonomy" id="1555112"/>
    <lineage>
        <taxon>Bacteria</taxon>
        <taxon>Bacillati</taxon>
        <taxon>Bacillota</taxon>
        <taxon>Limnochordia</taxon>
        <taxon>Limnochordales</taxon>
        <taxon>Limnochordaceae</taxon>
        <taxon>Limnochorda</taxon>
    </lineage>
</organism>
<feature type="transmembrane region" description="Helical" evidence="7">
    <location>
        <begin position="512"/>
        <end position="530"/>
    </location>
</feature>
<dbReference type="PANTHER" id="PTHR42829">
    <property type="entry name" value="NADH-UBIQUINONE OXIDOREDUCTASE CHAIN 5"/>
    <property type="match status" value="1"/>
</dbReference>
<evidence type="ECO:0000256" key="4">
    <source>
        <dbReference type="ARBA" id="ARBA00022989"/>
    </source>
</evidence>
<feature type="transmembrane region" description="Helical" evidence="7">
    <location>
        <begin position="308"/>
        <end position="330"/>
    </location>
</feature>
<dbReference type="RefSeq" id="WP_068140019.1">
    <property type="nucleotide sequence ID" value="NZ_AP014924.1"/>
</dbReference>
<feature type="transmembrane region" description="Helical" evidence="7">
    <location>
        <begin position="174"/>
        <end position="193"/>
    </location>
</feature>
<evidence type="ECO:0000313" key="11">
    <source>
        <dbReference type="Proteomes" id="UP000065807"/>
    </source>
</evidence>
<keyword evidence="10" id="KW-0830">Ubiquinone</keyword>
<dbReference type="GO" id="GO:0016020">
    <property type="term" value="C:membrane"/>
    <property type="evidence" value="ECO:0007669"/>
    <property type="project" value="UniProtKB-SubCell"/>
</dbReference>
<keyword evidence="4 7" id="KW-1133">Transmembrane helix</keyword>
<dbReference type="STRING" id="1555112.LIP_3108"/>
<evidence type="ECO:0000256" key="1">
    <source>
        <dbReference type="ARBA" id="ARBA00004127"/>
    </source>
</evidence>
<dbReference type="Proteomes" id="UP000065807">
    <property type="component" value="Chromosome"/>
</dbReference>
<dbReference type="GO" id="GO:0015990">
    <property type="term" value="P:electron transport coupled proton transport"/>
    <property type="evidence" value="ECO:0007669"/>
    <property type="project" value="TreeGrafter"/>
</dbReference>
<feature type="transmembrane region" description="Helical" evidence="7">
    <location>
        <begin position="6"/>
        <end position="23"/>
    </location>
</feature>
<dbReference type="InterPro" id="IPR001750">
    <property type="entry name" value="ND/Mrp_TM"/>
</dbReference>
<feature type="transmembrane region" description="Helical" evidence="7">
    <location>
        <begin position="32"/>
        <end position="53"/>
    </location>
</feature>
<feature type="transmembrane region" description="Helical" evidence="7">
    <location>
        <begin position="250"/>
        <end position="271"/>
    </location>
</feature>
<feature type="transmembrane region" description="Helical" evidence="7">
    <location>
        <begin position="468"/>
        <end position="492"/>
    </location>
</feature>
<keyword evidence="3 6" id="KW-0812">Transmembrane</keyword>
<dbReference type="GO" id="GO:0042773">
    <property type="term" value="P:ATP synthesis coupled electron transport"/>
    <property type="evidence" value="ECO:0007669"/>
    <property type="project" value="InterPro"/>
</dbReference>
<feature type="transmembrane region" description="Helical" evidence="7">
    <location>
        <begin position="120"/>
        <end position="138"/>
    </location>
</feature>
<dbReference type="PANTHER" id="PTHR42829:SF2">
    <property type="entry name" value="NADH-UBIQUINONE OXIDOREDUCTASE CHAIN 5"/>
    <property type="match status" value="1"/>
</dbReference>
<name>A0A0K2SPA5_LIMPI</name>
<comment type="subcellular location">
    <subcellularLocation>
        <location evidence="1">Endomembrane system</location>
        <topology evidence="1">Multi-pass membrane protein</topology>
    </subcellularLocation>
    <subcellularLocation>
        <location evidence="6">Membrane</location>
        <topology evidence="6">Multi-pass membrane protein</topology>
    </subcellularLocation>
</comment>
<dbReference type="InterPro" id="IPR018393">
    <property type="entry name" value="NADHpl_OxRdtase_5_subgr"/>
</dbReference>
<comment type="similarity">
    <text evidence="2">Belongs to the CPA3 antiporters (TC 2.A.63) subunit A family.</text>
</comment>
<dbReference type="InterPro" id="IPR003945">
    <property type="entry name" value="NU5C-like"/>
</dbReference>
<dbReference type="Pfam" id="PF00662">
    <property type="entry name" value="Proton_antipo_N"/>
    <property type="match status" value="1"/>
</dbReference>
<feature type="transmembrane region" description="Helical" evidence="7">
    <location>
        <begin position="283"/>
        <end position="301"/>
    </location>
</feature>
<dbReference type="PRINTS" id="PR01434">
    <property type="entry name" value="NADHDHGNASE5"/>
</dbReference>
<reference evidence="11" key="1">
    <citation type="submission" date="2015-07" db="EMBL/GenBank/DDBJ databases">
        <title>Complete genome sequence and phylogenetic analysis of Limnochorda pilosa.</title>
        <authorList>
            <person name="Watanabe M."/>
            <person name="Kojima H."/>
            <person name="Fukui M."/>
        </authorList>
    </citation>
    <scope>NUCLEOTIDE SEQUENCE [LARGE SCALE GENOMIC DNA]</scope>
    <source>
        <strain evidence="11">HC45</strain>
    </source>
</reference>